<dbReference type="InterPro" id="IPR007247">
    <property type="entry name" value="Ureidogly_lyase"/>
</dbReference>
<keyword evidence="6" id="KW-1185">Reference proteome</keyword>
<reference evidence="5 6" key="1">
    <citation type="journal article" date="2019" name="Sci. Rep.">
        <title>Comparative genomics of chytrid fungi reveal insights into the obligate biotrophic and pathogenic lifestyle of Synchytrium endobioticum.</title>
        <authorList>
            <person name="van de Vossenberg B.T.L.H."/>
            <person name="Warris S."/>
            <person name="Nguyen H.D.T."/>
            <person name="van Gent-Pelzer M.P.E."/>
            <person name="Joly D.L."/>
            <person name="van de Geest H.C."/>
            <person name="Bonants P.J.M."/>
            <person name="Smith D.S."/>
            <person name="Levesque C.A."/>
            <person name="van der Lee T.A.J."/>
        </authorList>
    </citation>
    <scope>NUCLEOTIDE SEQUENCE [LARGE SCALE GENOMIC DNA]</scope>
    <source>
        <strain evidence="5 6">CBS 675.73</strain>
    </source>
</reference>
<evidence type="ECO:0000256" key="3">
    <source>
        <dbReference type="ARBA" id="ARBA00023239"/>
    </source>
</evidence>
<dbReference type="PANTHER" id="PTHR21221:SF1">
    <property type="entry name" value="UREIDOGLYCOLATE LYASE"/>
    <property type="match status" value="1"/>
</dbReference>
<dbReference type="InterPro" id="IPR024060">
    <property type="entry name" value="Ureidoglycolate_lyase_dom_sf"/>
</dbReference>
<accession>A0A507EL50</accession>
<comment type="catalytic activity">
    <reaction evidence="4">
        <text>(S)-ureidoglycolate = urea + glyoxylate</text>
        <dbReference type="Rhea" id="RHEA:11304"/>
        <dbReference type="ChEBI" id="CHEBI:16199"/>
        <dbReference type="ChEBI" id="CHEBI:36655"/>
        <dbReference type="ChEBI" id="CHEBI:57296"/>
        <dbReference type="EC" id="4.3.2.3"/>
    </reaction>
</comment>
<evidence type="ECO:0000256" key="1">
    <source>
        <dbReference type="ARBA" id="ARBA00011738"/>
    </source>
</evidence>
<keyword evidence="3 5" id="KW-0456">Lyase</keyword>
<dbReference type="AlphaFoldDB" id="A0A507EL50"/>
<dbReference type="PANTHER" id="PTHR21221">
    <property type="entry name" value="UREIDOGLYCOLATE HYDROLASE"/>
    <property type="match status" value="1"/>
</dbReference>
<keyword evidence="2" id="KW-0659">Purine metabolism</keyword>
<dbReference type="InterPro" id="IPR011051">
    <property type="entry name" value="RmlC_Cupin_sf"/>
</dbReference>
<dbReference type="OrthoDB" id="10266039at2759"/>
<dbReference type="Proteomes" id="UP000320333">
    <property type="component" value="Unassembled WGS sequence"/>
</dbReference>
<evidence type="ECO:0000313" key="6">
    <source>
        <dbReference type="Proteomes" id="UP000320333"/>
    </source>
</evidence>
<comment type="subunit">
    <text evidence="1">Homodimer.</text>
</comment>
<dbReference type="STRING" id="246404.A0A507EL50"/>
<gene>
    <name evidence="5" type="primary">DAL3</name>
    <name evidence="5" type="ORF">CcCBS67573_g08550</name>
</gene>
<comment type="caution">
    <text evidence="5">The sequence shown here is derived from an EMBL/GenBank/DDBJ whole genome shotgun (WGS) entry which is preliminary data.</text>
</comment>
<evidence type="ECO:0000313" key="5">
    <source>
        <dbReference type="EMBL" id="TPX63950.1"/>
    </source>
</evidence>
<dbReference type="GO" id="GO:0006144">
    <property type="term" value="P:purine nucleobase metabolic process"/>
    <property type="evidence" value="ECO:0007669"/>
    <property type="project" value="UniProtKB-KW"/>
</dbReference>
<protein>
    <submittedName>
        <fullName evidence="5">Ureidoglycolate lyase</fullName>
    </submittedName>
</protein>
<evidence type="ECO:0000256" key="2">
    <source>
        <dbReference type="ARBA" id="ARBA00022631"/>
    </source>
</evidence>
<proteinExistence type="predicted"/>
<dbReference type="GO" id="GO:0050385">
    <property type="term" value="F:ureidoglycolate lyase activity"/>
    <property type="evidence" value="ECO:0007669"/>
    <property type="project" value="UniProtKB-EC"/>
</dbReference>
<dbReference type="Pfam" id="PF04115">
    <property type="entry name" value="Ureidogly_lyase"/>
    <property type="match status" value="1"/>
</dbReference>
<dbReference type="GO" id="GO:0004848">
    <property type="term" value="F:ureidoglycolate hydrolase activity"/>
    <property type="evidence" value="ECO:0007669"/>
    <property type="project" value="InterPro"/>
</dbReference>
<evidence type="ECO:0000256" key="4">
    <source>
        <dbReference type="ARBA" id="ARBA00047684"/>
    </source>
</evidence>
<sequence>MRIVAEPLTRASFAAFGSVIKVPTSSDADSICSSANQSSAAKYSPISVLGHSYAKADNVQPVMSLFHCNPRALSTASDQSIYTLSLLERHAHTTQTFIPMGLSPLDTQTRFLVIVAPYQLNEDRPDWTKVRAFVARGNQGVTYGVGVWHAPMVVVGTEKVLFPVLMWNNSVPEDKCTECEVRDGVDQDVQVVVPLSSVAAKL</sequence>
<dbReference type="InterPro" id="IPR047233">
    <property type="entry name" value="UAH_cupin"/>
</dbReference>
<dbReference type="Gene3D" id="2.60.120.480">
    <property type="entry name" value="Ureidoglycolate hydrolase"/>
    <property type="match status" value="1"/>
</dbReference>
<dbReference type="GO" id="GO:0000256">
    <property type="term" value="P:allantoin catabolic process"/>
    <property type="evidence" value="ECO:0007669"/>
    <property type="project" value="InterPro"/>
</dbReference>
<dbReference type="SUPFAM" id="SSF51182">
    <property type="entry name" value="RmlC-like cupins"/>
    <property type="match status" value="1"/>
</dbReference>
<dbReference type="CDD" id="cd20298">
    <property type="entry name" value="cupin_UAH"/>
    <property type="match status" value="1"/>
</dbReference>
<dbReference type="EMBL" id="QEAP01000576">
    <property type="protein sequence ID" value="TPX63950.1"/>
    <property type="molecule type" value="Genomic_DNA"/>
</dbReference>
<organism evidence="5 6">
    <name type="scientific">Chytriomyces confervae</name>
    <dbReference type="NCBI Taxonomy" id="246404"/>
    <lineage>
        <taxon>Eukaryota</taxon>
        <taxon>Fungi</taxon>
        <taxon>Fungi incertae sedis</taxon>
        <taxon>Chytridiomycota</taxon>
        <taxon>Chytridiomycota incertae sedis</taxon>
        <taxon>Chytridiomycetes</taxon>
        <taxon>Chytridiales</taxon>
        <taxon>Chytriomycetaceae</taxon>
        <taxon>Chytriomyces</taxon>
    </lineage>
</organism>
<name>A0A507EL50_9FUNG</name>